<feature type="compositionally biased region" description="Basic residues" evidence="1">
    <location>
        <begin position="138"/>
        <end position="180"/>
    </location>
</feature>
<organism evidence="2">
    <name type="scientific">viral metagenome</name>
    <dbReference type="NCBI Taxonomy" id="1070528"/>
    <lineage>
        <taxon>unclassified sequences</taxon>
        <taxon>metagenomes</taxon>
        <taxon>organismal metagenomes</taxon>
    </lineage>
</organism>
<dbReference type="AlphaFoldDB" id="A0A6C0LNS5"/>
<reference evidence="2" key="1">
    <citation type="journal article" date="2020" name="Nature">
        <title>Giant virus diversity and host interactions through global metagenomics.</title>
        <authorList>
            <person name="Schulz F."/>
            <person name="Roux S."/>
            <person name="Paez-Espino D."/>
            <person name="Jungbluth S."/>
            <person name="Walsh D.A."/>
            <person name="Denef V.J."/>
            <person name="McMahon K.D."/>
            <person name="Konstantinidis K.T."/>
            <person name="Eloe-Fadrosh E.A."/>
            <person name="Kyrpides N.C."/>
            <person name="Woyke T."/>
        </authorList>
    </citation>
    <scope>NUCLEOTIDE SEQUENCE</scope>
    <source>
        <strain evidence="2">GVMAG-M-3300027963-9</strain>
    </source>
</reference>
<sequence length="228" mass="24937">MATRKTNRKNRNRSNRKNRKGSRKNRCMWGGDPASVSDTSMAMSQKDSFAQGEQFAGIHRDQHGGAETNMSPAPVIVTNTAPAQTGGAGIQLVGGGLGSYPDSVVASTLPSDLNAAARIGPLNQAIAAIQGMKDQAGGRRRSNRNRKMYRKNRNNRKTNRKNRSNRSNRNRKNRSNRNRRQMGGAELFMGAPVVTNSAMLLPPGLEKQAQLNYEWSLASDPSSFAPKQ</sequence>
<accession>A0A6C0LNS5</accession>
<proteinExistence type="predicted"/>
<name>A0A6C0LNS5_9ZZZZ</name>
<evidence type="ECO:0000313" key="2">
    <source>
        <dbReference type="EMBL" id="QHU32217.1"/>
    </source>
</evidence>
<evidence type="ECO:0000256" key="1">
    <source>
        <dbReference type="SAM" id="MobiDB-lite"/>
    </source>
</evidence>
<feature type="region of interest" description="Disordered" evidence="1">
    <location>
        <begin position="1"/>
        <end position="49"/>
    </location>
</feature>
<feature type="compositionally biased region" description="Polar residues" evidence="1">
    <location>
        <begin position="36"/>
        <end position="48"/>
    </location>
</feature>
<feature type="region of interest" description="Disordered" evidence="1">
    <location>
        <begin position="131"/>
        <end position="186"/>
    </location>
</feature>
<protein>
    <submittedName>
        <fullName evidence="2">Uncharacterized protein</fullName>
    </submittedName>
</protein>
<dbReference type="EMBL" id="MN740536">
    <property type="protein sequence ID" value="QHU32217.1"/>
    <property type="molecule type" value="Genomic_DNA"/>
</dbReference>
<feature type="compositionally biased region" description="Basic residues" evidence="1">
    <location>
        <begin position="1"/>
        <end position="26"/>
    </location>
</feature>